<evidence type="ECO:0000313" key="1">
    <source>
        <dbReference type="EMBL" id="KKM82874.1"/>
    </source>
</evidence>
<dbReference type="EMBL" id="LAZR01007797">
    <property type="protein sequence ID" value="KKM82874.1"/>
    <property type="molecule type" value="Genomic_DNA"/>
</dbReference>
<sequence length="75" mass="7902">METRYDCDLDLYIDPSNGCDLGAIVAVNVRVGPTLVSAIQNLAAGVVLAAAAGEFMPDIADRQSRRLSVALPELV</sequence>
<gene>
    <name evidence="1" type="ORF">LCGC14_1315100</name>
</gene>
<reference evidence="1" key="1">
    <citation type="journal article" date="2015" name="Nature">
        <title>Complex archaea that bridge the gap between prokaryotes and eukaryotes.</title>
        <authorList>
            <person name="Spang A."/>
            <person name="Saw J.H."/>
            <person name="Jorgensen S.L."/>
            <person name="Zaremba-Niedzwiedzka K."/>
            <person name="Martijn J."/>
            <person name="Lind A.E."/>
            <person name="van Eijk R."/>
            <person name="Schleper C."/>
            <person name="Guy L."/>
            <person name="Ettema T.J."/>
        </authorList>
    </citation>
    <scope>NUCLEOTIDE SEQUENCE</scope>
</reference>
<comment type="caution">
    <text evidence="1">The sequence shown here is derived from an EMBL/GenBank/DDBJ whole genome shotgun (WGS) entry which is preliminary data.</text>
</comment>
<protein>
    <submittedName>
        <fullName evidence="1">Uncharacterized protein</fullName>
    </submittedName>
</protein>
<accession>A0A0F9KL74</accession>
<name>A0A0F9KL74_9ZZZZ</name>
<dbReference type="AlphaFoldDB" id="A0A0F9KL74"/>
<proteinExistence type="predicted"/>
<organism evidence="1">
    <name type="scientific">marine sediment metagenome</name>
    <dbReference type="NCBI Taxonomy" id="412755"/>
    <lineage>
        <taxon>unclassified sequences</taxon>
        <taxon>metagenomes</taxon>
        <taxon>ecological metagenomes</taxon>
    </lineage>
</organism>